<dbReference type="Proteomes" id="UP000254537">
    <property type="component" value="Chromosome"/>
</dbReference>
<dbReference type="Pfam" id="PF01497">
    <property type="entry name" value="Peripla_BP_2"/>
    <property type="match status" value="1"/>
</dbReference>
<sequence length="289" mass="30241">MKASRKTRSGRRSPSRCRTRGVWLMSPKAALAFAALALVPVLAQATERLVALTPDAAEILVALGAAGEVVGRERSALDPALKNAPVIGFSRSLTIEPVLALKPTLVVGSAAAQPAGIYDQLKRVGLNALKINQREDGADFADGVIKVGRAIGREDAARAVARRFEAGMKPASLTGRRILLSYDGKMVAGRGTPGDTLIRAAGGINAAASVDGFKTLNREAWVAARPELIVLAEHNRAVYGGLAAFSARPEVAATPAGRTGKVVEWPAQRFLRVSLDSPADAKALAGLTR</sequence>
<gene>
    <name evidence="2" type="ORF">DWG20_11820</name>
</gene>
<dbReference type="EMBL" id="CP031337">
    <property type="protein sequence ID" value="AXK40073.1"/>
    <property type="molecule type" value="Genomic_DNA"/>
</dbReference>
<accession>A0A345Y821</accession>
<protein>
    <submittedName>
        <fullName evidence="2">Hemin ABC transporter substrate-binding protein</fullName>
    </submittedName>
</protein>
<reference evidence="2 3" key="1">
    <citation type="submission" date="2018-07" db="EMBL/GenBank/DDBJ databases">
        <title>Crenobacter cavernae sp. nov., isolated from a karst cave.</title>
        <authorList>
            <person name="Zhu H."/>
        </authorList>
    </citation>
    <scope>NUCLEOTIDE SEQUENCE [LARGE SCALE GENOMIC DNA]</scope>
    <source>
        <strain evidence="2 3">K1W11S-77</strain>
    </source>
</reference>
<dbReference type="PROSITE" id="PS50983">
    <property type="entry name" value="FE_B12_PBP"/>
    <property type="match status" value="1"/>
</dbReference>
<dbReference type="InterPro" id="IPR050902">
    <property type="entry name" value="ABC_Transporter_SBP"/>
</dbReference>
<proteinExistence type="predicted"/>
<dbReference type="PANTHER" id="PTHR30535:SF4">
    <property type="entry name" value="HEMIN-BINDING PERIPLASMIC PROTEIN HMUT"/>
    <property type="match status" value="1"/>
</dbReference>
<dbReference type="PANTHER" id="PTHR30535">
    <property type="entry name" value="VITAMIN B12-BINDING PROTEIN"/>
    <property type="match status" value="1"/>
</dbReference>
<dbReference type="KEGG" id="ccah:DWG20_11820"/>
<name>A0A345Y821_9NEIS</name>
<feature type="domain" description="Fe/B12 periplasmic-binding" evidence="1">
    <location>
        <begin position="48"/>
        <end position="289"/>
    </location>
</feature>
<dbReference type="SUPFAM" id="SSF53807">
    <property type="entry name" value="Helical backbone' metal receptor"/>
    <property type="match status" value="1"/>
</dbReference>
<dbReference type="OrthoDB" id="9797736at2"/>
<evidence type="ECO:0000313" key="3">
    <source>
        <dbReference type="Proteomes" id="UP000254537"/>
    </source>
</evidence>
<evidence type="ECO:0000259" key="1">
    <source>
        <dbReference type="PROSITE" id="PS50983"/>
    </source>
</evidence>
<dbReference type="Gene3D" id="3.40.50.1980">
    <property type="entry name" value="Nitrogenase molybdenum iron protein domain"/>
    <property type="match status" value="2"/>
</dbReference>
<evidence type="ECO:0000313" key="2">
    <source>
        <dbReference type="EMBL" id="AXK40073.1"/>
    </source>
</evidence>
<organism evidence="2 3">
    <name type="scientific">Crenobacter cavernae</name>
    <dbReference type="NCBI Taxonomy" id="2290923"/>
    <lineage>
        <taxon>Bacteria</taxon>
        <taxon>Pseudomonadati</taxon>
        <taxon>Pseudomonadota</taxon>
        <taxon>Betaproteobacteria</taxon>
        <taxon>Neisseriales</taxon>
        <taxon>Neisseriaceae</taxon>
        <taxon>Crenobacter</taxon>
    </lineage>
</organism>
<dbReference type="InterPro" id="IPR002491">
    <property type="entry name" value="ABC_transptr_periplasmic_BD"/>
</dbReference>
<dbReference type="AlphaFoldDB" id="A0A345Y821"/>